<organism evidence="2 3">
    <name type="scientific">Synaphobranchus kaupii</name>
    <name type="common">Kaup's arrowtooth eel</name>
    <dbReference type="NCBI Taxonomy" id="118154"/>
    <lineage>
        <taxon>Eukaryota</taxon>
        <taxon>Metazoa</taxon>
        <taxon>Chordata</taxon>
        <taxon>Craniata</taxon>
        <taxon>Vertebrata</taxon>
        <taxon>Euteleostomi</taxon>
        <taxon>Actinopterygii</taxon>
        <taxon>Neopterygii</taxon>
        <taxon>Teleostei</taxon>
        <taxon>Anguilliformes</taxon>
        <taxon>Synaphobranchidae</taxon>
        <taxon>Synaphobranchus</taxon>
    </lineage>
</organism>
<proteinExistence type="predicted"/>
<sequence length="83" mass="9488">MKSRRGAKHLRSKSLHAAAANGQVWTKPRLRDERALELHHRHELCLLARPPLRRSLSLRLLQLWYPRLSASSRASGGSSSSRR</sequence>
<evidence type="ECO:0000313" key="2">
    <source>
        <dbReference type="EMBL" id="KAJ8364103.1"/>
    </source>
</evidence>
<dbReference type="EMBL" id="JAINUF010000004">
    <property type="protein sequence ID" value="KAJ8364103.1"/>
    <property type="molecule type" value="Genomic_DNA"/>
</dbReference>
<dbReference type="Proteomes" id="UP001152622">
    <property type="component" value="Chromosome 4"/>
</dbReference>
<comment type="caution">
    <text evidence="2">The sequence shown here is derived from an EMBL/GenBank/DDBJ whole genome shotgun (WGS) entry which is preliminary data.</text>
</comment>
<reference evidence="2" key="1">
    <citation type="journal article" date="2023" name="Science">
        <title>Genome structures resolve the early diversification of teleost fishes.</title>
        <authorList>
            <person name="Parey E."/>
            <person name="Louis A."/>
            <person name="Montfort J."/>
            <person name="Bouchez O."/>
            <person name="Roques C."/>
            <person name="Iampietro C."/>
            <person name="Lluch J."/>
            <person name="Castinel A."/>
            <person name="Donnadieu C."/>
            <person name="Desvignes T."/>
            <person name="Floi Bucao C."/>
            <person name="Jouanno E."/>
            <person name="Wen M."/>
            <person name="Mejri S."/>
            <person name="Dirks R."/>
            <person name="Jansen H."/>
            <person name="Henkel C."/>
            <person name="Chen W.J."/>
            <person name="Zahm M."/>
            <person name="Cabau C."/>
            <person name="Klopp C."/>
            <person name="Thompson A.W."/>
            <person name="Robinson-Rechavi M."/>
            <person name="Braasch I."/>
            <person name="Lecointre G."/>
            <person name="Bobe J."/>
            <person name="Postlethwait J.H."/>
            <person name="Berthelot C."/>
            <person name="Roest Crollius H."/>
            <person name="Guiguen Y."/>
        </authorList>
    </citation>
    <scope>NUCLEOTIDE SEQUENCE</scope>
    <source>
        <strain evidence="2">WJC10195</strain>
    </source>
</reference>
<name>A0A9Q1FR30_SYNKA</name>
<feature type="region of interest" description="Disordered" evidence="1">
    <location>
        <begin position="1"/>
        <end position="23"/>
    </location>
</feature>
<gene>
    <name evidence="2" type="ORF">SKAU_G00129340</name>
</gene>
<evidence type="ECO:0000313" key="3">
    <source>
        <dbReference type="Proteomes" id="UP001152622"/>
    </source>
</evidence>
<dbReference type="AlphaFoldDB" id="A0A9Q1FR30"/>
<accession>A0A9Q1FR30</accession>
<protein>
    <submittedName>
        <fullName evidence="2">Uncharacterized protein</fullName>
    </submittedName>
</protein>
<feature type="compositionally biased region" description="Basic residues" evidence="1">
    <location>
        <begin position="1"/>
        <end position="14"/>
    </location>
</feature>
<evidence type="ECO:0000256" key="1">
    <source>
        <dbReference type="SAM" id="MobiDB-lite"/>
    </source>
</evidence>
<keyword evidence="3" id="KW-1185">Reference proteome</keyword>